<gene>
    <name evidence="2" type="ORF">ERJ67_01290</name>
</gene>
<reference evidence="2 3" key="1">
    <citation type="journal article" date="2019" name="mSystems">
        <title>Life at home and on the roam: Genomic adaptions reflect the dual lifestyle of an intracellular, facultative symbiont.</title>
        <authorList>
            <person name="Burgsdorf I."/>
        </authorList>
    </citation>
    <scope>NUCLEOTIDE SEQUENCE [LARGE SCALE GENOMIC DNA]</scope>
    <source>
        <strain evidence="2">277cV</strain>
    </source>
</reference>
<accession>A0A524RQU6</accession>
<comment type="caution">
    <text evidence="2">The sequence shown here is derived from an EMBL/GenBank/DDBJ whole genome shotgun (WGS) entry which is preliminary data.</text>
</comment>
<proteinExistence type="predicted"/>
<dbReference type="EMBL" id="SRMO01000026">
    <property type="protein sequence ID" value="TGG96192.1"/>
    <property type="molecule type" value="Genomic_DNA"/>
</dbReference>
<protein>
    <submittedName>
        <fullName evidence="2">Uncharacterized protein</fullName>
    </submittedName>
</protein>
<name>A0A524RQU6_9CHRO</name>
<evidence type="ECO:0000313" key="3">
    <source>
        <dbReference type="Proteomes" id="UP000317990"/>
    </source>
</evidence>
<organism evidence="2 3">
    <name type="scientific">Aphanocapsa feldmannii 277cV</name>
    <dbReference type="NCBI Taxonomy" id="2507553"/>
    <lineage>
        <taxon>Bacteria</taxon>
        <taxon>Bacillati</taxon>
        <taxon>Cyanobacteriota</taxon>
        <taxon>Cyanophyceae</taxon>
        <taxon>Oscillatoriophycideae</taxon>
        <taxon>Chroococcales</taxon>
        <taxon>Microcystaceae</taxon>
        <taxon>Aphanocapsa</taxon>
    </lineage>
</organism>
<sequence>MSRGRSFSRFQRWVASSRRRMLRNVLPEEPASLPVESTEMHGKQSRDRFRDQVNDLIQTEAEPEFAD</sequence>
<feature type="region of interest" description="Disordered" evidence="1">
    <location>
        <begin position="27"/>
        <end position="48"/>
    </location>
</feature>
<evidence type="ECO:0000256" key="1">
    <source>
        <dbReference type="SAM" id="MobiDB-lite"/>
    </source>
</evidence>
<feature type="compositionally biased region" description="Basic and acidic residues" evidence="1">
    <location>
        <begin position="38"/>
        <end position="48"/>
    </location>
</feature>
<dbReference type="AlphaFoldDB" id="A0A524RQU6"/>
<evidence type="ECO:0000313" key="2">
    <source>
        <dbReference type="EMBL" id="TGG96192.1"/>
    </source>
</evidence>
<dbReference type="Proteomes" id="UP000317990">
    <property type="component" value="Unassembled WGS sequence"/>
</dbReference>